<dbReference type="EMBL" id="CAJOBZ010000057">
    <property type="protein sequence ID" value="CAF4921370.1"/>
    <property type="molecule type" value="Genomic_DNA"/>
</dbReference>
<protein>
    <submittedName>
        <fullName evidence="2">Uncharacterized protein</fullName>
    </submittedName>
</protein>
<evidence type="ECO:0000256" key="1">
    <source>
        <dbReference type="SAM" id="Phobius"/>
    </source>
</evidence>
<evidence type="ECO:0000313" key="2">
    <source>
        <dbReference type="EMBL" id="CAF4921370.1"/>
    </source>
</evidence>
<gene>
    <name evidence="2" type="ORF">PMACD_LOCUS13058</name>
</gene>
<keyword evidence="1" id="KW-0812">Transmembrane</keyword>
<organism evidence="2 3">
    <name type="scientific">Pieris macdunnoughi</name>
    <dbReference type="NCBI Taxonomy" id="345717"/>
    <lineage>
        <taxon>Eukaryota</taxon>
        <taxon>Metazoa</taxon>
        <taxon>Ecdysozoa</taxon>
        <taxon>Arthropoda</taxon>
        <taxon>Hexapoda</taxon>
        <taxon>Insecta</taxon>
        <taxon>Pterygota</taxon>
        <taxon>Neoptera</taxon>
        <taxon>Endopterygota</taxon>
        <taxon>Lepidoptera</taxon>
        <taxon>Glossata</taxon>
        <taxon>Ditrysia</taxon>
        <taxon>Papilionoidea</taxon>
        <taxon>Pieridae</taxon>
        <taxon>Pierinae</taxon>
        <taxon>Pieris</taxon>
    </lineage>
</organism>
<sequence>MGDLPEPRCNPTRPFKHTGVDFTGFILIKSIKGREQLNTTGLISIGHGCMLRNKIGVIYAHNDYQNELKTGPMVYSPYMDSINNMINVSLSSDVIGISRNNYTISSLEKIGADLEHMRKEAPIISSVTFHDVHQYIALYSILGIFVVVGAILLFRRCRQTGTAAPVQQIPSGIAMMPIQKTTDVQQETSIVALAEAVAASLGVDSKEPTRYRTPKGLSVNDKCRGMV</sequence>
<keyword evidence="1" id="KW-0472">Membrane</keyword>
<keyword evidence="1" id="KW-1133">Transmembrane helix</keyword>
<dbReference type="OrthoDB" id="5986643at2759"/>
<comment type="caution">
    <text evidence="2">The sequence shown here is derived from an EMBL/GenBank/DDBJ whole genome shotgun (WGS) entry which is preliminary data.</text>
</comment>
<reference evidence="2" key="1">
    <citation type="submission" date="2021-02" db="EMBL/GenBank/DDBJ databases">
        <authorList>
            <person name="Steward A R."/>
        </authorList>
    </citation>
    <scope>NUCLEOTIDE SEQUENCE</scope>
</reference>
<name>A0A821WE99_9NEOP</name>
<keyword evidence="3" id="KW-1185">Reference proteome</keyword>
<evidence type="ECO:0000313" key="3">
    <source>
        <dbReference type="Proteomes" id="UP000663880"/>
    </source>
</evidence>
<dbReference type="AlphaFoldDB" id="A0A821WE99"/>
<feature type="transmembrane region" description="Helical" evidence="1">
    <location>
        <begin position="135"/>
        <end position="154"/>
    </location>
</feature>
<accession>A0A821WE99</accession>
<proteinExistence type="predicted"/>
<dbReference type="Proteomes" id="UP000663880">
    <property type="component" value="Unassembled WGS sequence"/>
</dbReference>